<dbReference type="PROSITE" id="PS00108">
    <property type="entry name" value="PROTEIN_KINASE_ST"/>
    <property type="match status" value="1"/>
</dbReference>
<evidence type="ECO:0000256" key="5">
    <source>
        <dbReference type="PROSITE-ProRule" id="PRU10141"/>
    </source>
</evidence>
<dbReference type="AlphaFoldDB" id="A0AAQ3JNZ7"/>
<dbReference type="GO" id="GO:0004674">
    <property type="term" value="F:protein serine/threonine kinase activity"/>
    <property type="evidence" value="ECO:0007669"/>
    <property type="project" value="UniProtKB-KW"/>
</dbReference>
<organism evidence="8 9">
    <name type="scientific">Canna indica</name>
    <name type="common">Indian-shot</name>
    <dbReference type="NCBI Taxonomy" id="4628"/>
    <lineage>
        <taxon>Eukaryota</taxon>
        <taxon>Viridiplantae</taxon>
        <taxon>Streptophyta</taxon>
        <taxon>Embryophyta</taxon>
        <taxon>Tracheophyta</taxon>
        <taxon>Spermatophyta</taxon>
        <taxon>Magnoliopsida</taxon>
        <taxon>Liliopsida</taxon>
        <taxon>Zingiberales</taxon>
        <taxon>Cannaceae</taxon>
        <taxon>Canna</taxon>
    </lineage>
</organism>
<keyword evidence="9" id="KW-1185">Reference proteome</keyword>
<comment type="similarity">
    <text evidence="6">Belongs to the protein kinase superfamily.</text>
</comment>
<dbReference type="PANTHER" id="PTHR48011:SF18">
    <property type="entry name" value="MITOGEN-ACTIVATED PROTEIN KINASE KINASE KINASE 19-RELATED"/>
    <property type="match status" value="1"/>
</dbReference>
<dbReference type="EMBL" id="CP136890">
    <property type="protein sequence ID" value="WOK92552.1"/>
    <property type="molecule type" value="Genomic_DNA"/>
</dbReference>
<dbReference type="SUPFAM" id="SSF56112">
    <property type="entry name" value="Protein kinase-like (PK-like)"/>
    <property type="match status" value="1"/>
</dbReference>
<dbReference type="PROSITE" id="PS00107">
    <property type="entry name" value="PROTEIN_KINASE_ATP"/>
    <property type="match status" value="1"/>
</dbReference>
<keyword evidence="3" id="KW-0418">Kinase</keyword>
<protein>
    <recommendedName>
        <fullName evidence="7">Protein kinase domain-containing protein</fullName>
    </recommendedName>
</protein>
<dbReference type="InterPro" id="IPR011009">
    <property type="entry name" value="Kinase-like_dom_sf"/>
</dbReference>
<keyword evidence="2 5" id="KW-0547">Nucleotide-binding</keyword>
<proteinExistence type="inferred from homology"/>
<dbReference type="InterPro" id="IPR000719">
    <property type="entry name" value="Prot_kinase_dom"/>
</dbReference>
<evidence type="ECO:0000313" key="9">
    <source>
        <dbReference type="Proteomes" id="UP001327560"/>
    </source>
</evidence>
<keyword evidence="4 5" id="KW-0067">ATP-binding</keyword>
<sequence length="465" mass="50599">MNREDKGRPPMEWTRGQIVGRGSFATVSLAYGRSRQLPSLMAVKSAPLSASGFLRHEESVLYDLSDCPHLVRCFGHDVTADPSTGAQSYDLFLEYAPAGTLRDALRRAGGSLPEPAIRRFMRSVLLGLRHVHARGYAHCDVKLENLLVVGAAADVVKIADFGLAKKIDDGCDARGGGGIRGTPMYMSPEAVARGEYGAAADVWSLGCVVAEMATGRPAWAGLLDGGHAAWGLLFKIGFNDELPEIPTGFSEEGKDFLRRCFVKKPEKRWTTEMLLQHPFIAMEEDVVGVPSAYSSIGVPQCRLTESSPRSVLGLSQWPSPRSQCSSICFTSLTESTSPDSSASSPADRIGELATTRGPNWISSSSSSSWFDVRVTADISLDSPESKHEHVQMSPADRIGELATTRGPNWFSSSSSSSWFDVRVLTADISLNSPESRHEQVLMLETSESNEEYTDTIQLQLPFFDI</sequence>
<feature type="binding site" evidence="5">
    <location>
        <position position="44"/>
    </location>
    <ligand>
        <name>ATP</name>
        <dbReference type="ChEBI" id="CHEBI:30616"/>
    </ligand>
</feature>
<dbReference type="PROSITE" id="PS50011">
    <property type="entry name" value="PROTEIN_KINASE_DOM"/>
    <property type="match status" value="1"/>
</dbReference>
<dbReference type="SMART" id="SM00220">
    <property type="entry name" value="S_TKc"/>
    <property type="match status" value="1"/>
</dbReference>
<reference evidence="8 9" key="1">
    <citation type="submission" date="2023-10" db="EMBL/GenBank/DDBJ databases">
        <title>Chromosome-scale genome assembly provides insights into flower coloration mechanisms of Canna indica.</title>
        <authorList>
            <person name="Li C."/>
        </authorList>
    </citation>
    <scope>NUCLEOTIDE SEQUENCE [LARGE SCALE GENOMIC DNA]</scope>
    <source>
        <tissue evidence="8">Flower</tissue>
    </source>
</reference>
<evidence type="ECO:0000313" key="8">
    <source>
        <dbReference type="EMBL" id="WOK92552.1"/>
    </source>
</evidence>
<dbReference type="Proteomes" id="UP001327560">
    <property type="component" value="Chromosome 1"/>
</dbReference>
<evidence type="ECO:0000259" key="7">
    <source>
        <dbReference type="PROSITE" id="PS50011"/>
    </source>
</evidence>
<dbReference type="GO" id="GO:0007165">
    <property type="term" value="P:signal transduction"/>
    <property type="evidence" value="ECO:0007669"/>
    <property type="project" value="TreeGrafter"/>
</dbReference>
<evidence type="ECO:0000256" key="3">
    <source>
        <dbReference type="ARBA" id="ARBA00022777"/>
    </source>
</evidence>
<evidence type="ECO:0000256" key="6">
    <source>
        <dbReference type="RuleBase" id="RU000304"/>
    </source>
</evidence>
<evidence type="ECO:0000256" key="1">
    <source>
        <dbReference type="ARBA" id="ARBA00022679"/>
    </source>
</evidence>
<evidence type="ECO:0000256" key="4">
    <source>
        <dbReference type="ARBA" id="ARBA00022840"/>
    </source>
</evidence>
<dbReference type="Pfam" id="PF00069">
    <property type="entry name" value="Pkinase"/>
    <property type="match status" value="1"/>
</dbReference>
<dbReference type="InterPro" id="IPR008271">
    <property type="entry name" value="Ser/Thr_kinase_AS"/>
</dbReference>
<keyword evidence="6" id="KW-0723">Serine/threonine-protein kinase</keyword>
<feature type="domain" description="Protein kinase" evidence="7">
    <location>
        <begin position="13"/>
        <end position="280"/>
    </location>
</feature>
<accession>A0AAQ3JNZ7</accession>
<keyword evidence="1" id="KW-0808">Transferase</keyword>
<dbReference type="CDD" id="cd06606">
    <property type="entry name" value="STKc_MAPKKK"/>
    <property type="match status" value="1"/>
</dbReference>
<name>A0AAQ3JNZ7_9LILI</name>
<dbReference type="InterPro" id="IPR017441">
    <property type="entry name" value="Protein_kinase_ATP_BS"/>
</dbReference>
<dbReference type="GO" id="GO:0005524">
    <property type="term" value="F:ATP binding"/>
    <property type="evidence" value="ECO:0007669"/>
    <property type="project" value="UniProtKB-UniRule"/>
</dbReference>
<evidence type="ECO:0000256" key="2">
    <source>
        <dbReference type="ARBA" id="ARBA00022741"/>
    </source>
</evidence>
<dbReference type="PANTHER" id="PTHR48011">
    <property type="entry name" value="CCR4-NOT TRANSCRIPTIONAL COMPLEX SUBUNIT CAF120-RELATED"/>
    <property type="match status" value="1"/>
</dbReference>
<dbReference type="InterPro" id="IPR052751">
    <property type="entry name" value="Plant_MAPKKK"/>
</dbReference>
<gene>
    <name evidence="8" type="ORF">Cni_G01243</name>
</gene>
<dbReference type="Gene3D" id="1.10.510.10">
    <property type="entry name" value="Transferase(Phosphotransferase) domain 1"/>
    <property type="match status" value="1"/>
</dbReference>